<dbReference type="Pfam" id="PF08676">
    <property type="entry name" value="MutL_C"/>
    <property type="match status" value="1"/>
</dbReference>
<dbReference type="SMART" id="SM01340">
    <property type="entry name" value="DNA_mis_repair"/>
    <property type="match status" value="1"/>
</dbReference>
<gene>
    <name evidence="4 7" type="primary">mutL</name>
    <name evidence="7" type="ORF">LZ480_09520</name>
</gene>
<evidence type="ECO:0000259" key="5">
    <source>
        <dbReference type="SMART" id="SM00853"/>
    </source>
</evidence>
<dbReference type="NCBIfam" id="TIGR00585">
    <property type="entry name" value="mutl"/>
    <property type="match status" value="1"/>
</dbReference>
<evidence type="ECO:0000259" key="6">
    <source>
        <dbReference type="SMART" id="SM01340"/>
    </source>
</evidence>
<protein>
    <recommendedName>
        <fullName evidence="4">DNA mismatch repair protein MutL</fullName>
    </recommendedName>
</protein>
<dbReference type="NCBIfam" id="NF000950">
    <property type="entry name" value="PRK00095.1-3"/>
    <property type="match status" value="1"/>
</dbReference>
<dbReference type="SUPFAM" id="SSF54211">
    <property type="entry name" value="Ribosomal protein S5 domain 2-like"/>
    <property type="match status" value="1"/>
</dbReference>
<dbReference type="Gene3D" id="3.30.565.10">
    <property type="entry name" value="Histidine kinase-like ATPase, C-terminal domain"/>
    <property type="match status" value="1"/>
</dbReference>
<dbReference type="Proteomes" id="UP001316087">
    <property type="component" value="Unassembled WGS sequence"/>
</dbReference>
<dbReference type="CDD" id="cd16926">
    <property type="entry name" value="HATPase_MutL-MLH-PMS-like"/>
    <property type="match status" value="1"/>
</dbReference>
<comment type="function">
    <text evidence="4">This protein is involved in the repair of mismatches in DNA. It is required for dam-dependent methyl-directed DNA mismatch repair. May act as a 'molecular matchmaker', a protein that promotes the formation of a stable complex between two or more DNA-binding proteins in an ATP-dependent manner without itself being part of a final effector complex.</text>
</comment>
<keyword evidence="7" id="KW-0255">Endonuclease</keyword>
<comment type="similarity">
    <text evidence="1 4">Belongs to the DNA mismatch repair MutL/HexB family.</text>
</comment>
<evidence type="ECO:0000256" key="2">
    <source>
        <dbReference type="ARBA" id="ARBA00022763"/>
    </source>
</evidence>
<dbReference type="InterPro" id="IPR020568">
    <property type="entry name" value="Ribosomal_Su5_D2-typ_SF"/>
</dbReference>
<dbReference type="HAMAP" id="MF_00149">
    <property type="entry name" value="DNA_mis_repair"/>
    <property type="match status" value="1"/>
</dbReference>
<evidence type="ECO:0000313" key="8">
    <source>
        <dbReference type="Proteomes" id="UP001316087"/>
    </source>
</evidence>
<dbReference type="RefSeq" id="WP_241369192.1">
    <property type="nucleotide sequence ID" value="NZ_JAKZFC010000003.1"/>
</dbReference>
<dbReference type="Gene3D" id="3.30.1540.20">
    <property type="entry name" value="MutL, C-terminal domain, dimerisation subdomain"/>
    <property type="match status" value="1"/>
</dbReference>
<keyword evidence="8" id="KW-1185">Reference proteome</keyword>
<dbReference type="Pfam" id="PF13589">
    <property type="entry name" value="HATPase_c_3"/>
    <property type="match status" value="1"/>
</dbReference>
<name>A0ABS9UCR1_9BACL</name>
<feature type="domain" description="MutL C-terminal dimerisation" evidence="5">
    <location>
        <begin position="442"/>
        <end position="585"/>
    </location>
</feature>
<organism evidence="7 8">
    <name type="scientific">Solibacillus palustris</name>
    <dbReference type="NCBI Taxonomy" id="2908203"/>
    <lineage>
        <taxon>Bacteria</taxon>
        <taxon>Bacillati</taxon>
        <taxon>Bacillota</taxon>
        <taxon>Bacilli</taxon>
        <taxon>Bacillales</taxon>
        <taxon>Caryophanaceae</taxon>
        <taxon>Solibacillus</taxon>
    </lineage>
</organism>
<keyword evidence="3 4" id="KW-0234">DNA repair</keyword>
<keyword evidence="7" id="KW-0378">Hydrolase</keyword>
<sequence>MGKIQIMDEWLSNKIAAGEVVERPSSVVKELVENAIDAGSTSLEIFLEEAGLSSIQVVDNGSGMDEEDALLSFSRHATSKIVKEQDLFRIRTLGFRGEALASIASVSKLTLRTSDGDGGVHLYLEGGHLKEHKPTALRRGTDITVAQLFYNTPARLKYLKTIQTELGHTIDFVNRIALGYPEVAIKLVHNGQTLLQTNGRGQVQQVLAAIYGVHNAKKMLAFEGSNNDYKIHGFASLPEVTRASKNYISLFVNGRWVKHFVIQKAITDAYHTYLPIERFPIVLLYVEGDPQLTDVNVHPAKHQVRLSKEPELLKLIEDTIRAAIRNVIRIPLAEKKEKPVRVTNEQLNIWNPQKASEPTFDASKMNSIVERLSSEPIVIKEPYAPMPTKQPSAIERSMQEQIIESFIEETDQPFNVQPNLEESLKVEELPKKEKLHFPQVEIVGQIHGTYIVAQMEDGFYLIDQHAAQERIKYEFFRDKVGEVNVNERQALLMPLTFHYSADEALRLKESKHQLEEVGVFLEEFGHSSFVVREYPTWFPKGEEQEIIEELIEQVLNASKADIKKLREDAAIMMSCKKSIKANHYLDKQQMQRLIEDLRKADNPFTCPHGRPVLIHFTSYEVEKMFKRVM</sequence>
<dbReference type="Gene3D" id="3.30.230.10">
    <property type="match status" value="1"/>
</dbReference>
<dbReference type="SUPFAM" id="SSF118116">
    <property type="entry name" value="DNA mismatch repair protein MutL"/>
    <property type="match status" value="1"/>
</dbReference>
<dbReference type="Pfam" id="PF01119">
    <property type="entry name" value="DNA_mis_repair"/>
    <property type="match status" value="1"/>
</dbReference>
<dbReference type="InterPro" id="IPR013507">
    <property type="entry name" value="DNA_mismatch_S5_2-like"/>
</dbReference>
<dbReference type="InterPro" id="IPR036890">
    <property type="entry name" value="HATPase_C_sf"/>
</dbReference>
<dbReference type="SMART" id="SM00853">
    <property type="entry name" value="MutL_C"/>
    <property type="match status" value="1"/>
</dbReference>
<dbReference type="CDD" id="cd00782">
    <property type="entry name" value="MutL_Trans"/>
    <property type="match status" value="1"/>
</dbReference>
<keyword evidence="7" id="KW-0540">Nuclease</keyword>
<dbReference type="InterPro" id="IPR014721">
    <property type="entry name" value="Ribsml_uS5_D2-typ_fold_subgr"/>
</dbReference>
<dbReference type="PANTHER" id="PTHR10073:SF12">
    <property type="entry name" value="DNA MISMATCH REPAIR PROTEIN MLH1"/>
    <property type="match status" value="1"/>
</dbReference>
<proteinExistence type="inferred from homology"/>
<evidence type="ECO:0000256" key="4">
    <source>
        <dbReference type="HAMAP-Rule" id="MF_00149"/>
    </source>
</evidence>
<dbReference type="InterPro" id="IPR037198">
    <property type="entry name" value="MutL_C_sf"/>
</dbReference>
<dbReference type="InterPro" id="IPR042121">
    <property type="entry name" value="MutL_C_regsub"/>
</dbReference>
<dbReference type="PROSITE" id="PS00058">
    <property type="entry name" value="DNA_MISMATCH_REPAIR_1"/>
    <property type="match status" value="1"/>
</dbReference>
<dbReference type="Gene3D" id="3.30.1370.100">
    <property type="entry name" value="MutL, C-terminal domain, regulatory subdomain"/>
    <property type="match status" value="1"/>
</dbReference>
<dbReference type="GO" id="GO:0004519">
    <property type="term" value="F:endonuclease activity"/>
    <property type="evidence" value="ECO:0007669"/>
    <property type="project" value="UniProtKB-KW"/>
</dbReference>
<dbReference type="SUPFAM" id="SSF55874">
    <property type="entry name" value="ATPase domain of HSP90 chaperone/DNA topoisomerase II/histidine kinase"/>
    <property type="match status" value="1"/>
</dbReference>
<feature type="domain" description="DNA mismatch repair protein S5" evidence="6">
    <location>
        <begin position="207"/>
        <end position="325"/>
    </location>
</feature>
<evidence type="ECO:0000256" key="3">
    <source>
        <dbReference type="ARBA" id="ARBA00023204"/>
    </source>
</evidence>
<evidence type="ECO:0000256" key="1">
    <source>
        <dbReference type="ARBA" id="ARBA00006082"/>
    </source>
</evidence>
<dbReference type="InterPro" id="IPR038973">
    <property type="entry name" value="MutL/Mlh/Pms-like"/>
</dbReference>
<dbReference type="InterPro" id="IPR002099">
    <property type="entry name" value="MutL/Mlh/PMS"/>
</dbReference>
<dbReference type="InterPro" id="IPR014762">
    <property type="entry name" value="DNA_mismatch_repair_CS"/>
</dbReference>
<comment type="caution">
    <text evidence="7">The sequence shown here is derived from an EMBL/GenBank/DDBJ whole genome shotgun (WGS) entry which is preliminary data.</text>
</comment>
<dbReference type="PANTHER" id="PTHR10073">
    <property type="entry name" value="DNA MISMATCH REPAIR PROTEIN MLH, PMS, MUTL"/>
    <property type="match status" value="1"/>
</dbReference>
<dbReference type="InterPro" id="IPR020667">
    <property type="entry name" value="DNA_mismatch_repair_MutL"/>
</dbReference>
<evidence type="ECO:0000313" key="7">
    <source>
        <dbReference type="EMBL" id="MCH7322128.1"/>
    </source>
</evidence>
<dbReference type="EMBL" id="JAKZFC010000003">
    <property type="protein sequence ID" value="MCH7322128.1"/>
    <property type="molecule type" value="Genomic_DNA"/>
</dbReference>
<dbReference type="InterPro" id="IPR042120">
    <property type="entry name" value="MutL_C_dimsub"/>
</dbReference>
<dbReference type="InterPro" id="IPR014790">
    <property type="entry name" value="MutL_C"/>
</dbReference>
<accession>A0ABS9UCR1</accession>
<keyword evidence="2 4" id="KW-0227">DNA damage</keyword>
<reference evidence="7 8" key="1">
    <citation type="submission" date="2022-03" db="EMBL/GenBank/DDBJ databases">
        <authorList>
            <person name="Jo J.-H."/>
            <person name="Im W.-T."/>
        </authorList>
    </citation>
    <scope>NUCLEOTIDE SEQUENCE [LARGE SCALE GENOMIC DNA]</scope>
    <source>
        <strain evidence="7 8">MA9</strain>
    </source>
</reference>